<gene>
    <name evidence="2" type="ordered locus">SAR116_0598</name>
</gene>
<reference evidence="2 3" key="1">
    <citation type="journal article" date="2010" name="J. Bacteriol.">
        <title>Complete genome sequence of "Candidatus Puniceispirillum marinum" IMCC1322, a representative of the SAR116 clade in the Alphaproteobacteria.</title>
        <authorList>
            <person name="Oh H.M."/>
            <person name="Kwon K.K."/>
            <person name="Kang I."/>
            <person name="Kang S.G."/>
            <person name="Lee J.H."/>
            <person name="Kim S.J."/>
            <person name="Cho J.C."/>
        </authorList>
    </citation>
    <scope>NUCLEOTIDE SEQUENCE [LARGE SCALE GENOMIC DNA]</scope>
    <source>
        <strain evidence="2 3">IMCC1322</strain>
    </source>
</reference>
<dbReference type="EC" id="3.5.1.56" evidence="2"/>
<dbReference type="eggNOG" id="ENOG502Z8NX">
    <property type="taxonomic scope" value="Bacteria"/>
</dbReference>
<dbReference type="InterPro" id="IPR013320">
    <property type="entry name" value="ConA-like_dom_sf"/>
</dbReference>
<protein>
    <submittedName>
        <fullName evidence="2">Probable N,N-dimethylformamidase large subunit</fullName>
        <ecNumber evidence="2">3.5.1.56</ecNumber>
    </submittedName>
</protein>
<dbReference type="Pfam" id="PF20254">
    <property type="entry name" value="DMFA2_C"/>
    <property type="match status" value="1"/>
</dbReference>
<dbReference type="EMBL" id="CP001751">
    <property type="protein sequence ID" value="ADE38841.1"/>
    <property type="molecule type" value="Genomic_DNA"/>
</dbReference>
<dbReference type="RefSeq" id="WP_013045470.1">
    <property type="nucleotide sequence ID" value="NC_014010.1"/>
</dbReference>
<dbReference type="HOGENOM" id="CLU_013754_0_0_5"/>
<feature type="domain" description="N,N-dimethylformamidase beta subunit-like C-terminal" evidence="1">
    <location>
        <begin position="256"/>
        <end position="689"/>
    </location>
</feature>
<keyword evidence="2" id="KW-0378">Hydrolase</keyword>
<dbReference type="InterPro" id="IPR046540">
    <property type="entry name" value="DMFA2_C"/>
</dbReference>
<dbReference type="OrthoDB" id="505641at2"/>
<dbReference type="SUPFAM" id="SSF49899">
    <property type="entry name" value="Concanavalin A-like lectins/glucanases"/>
    <property type="match status" value="1"/>
</dbReference>
<keyword evidence="3" id="KW-1185">Reference proteome</keyword>
<evidence type="ECO:0000313" key="3">
    <source>
        <dbReference type="Proteomes" id="UP000007460"/>
    </source>
</evidence>
<proteinExistence type="predicted"/>
<dbReference type="KEGG" id="apb:SAR116_0598"/>
<dbReference type="Proteomes" id="UP000007460">
    <property type="component" value="Chromosome"/>
</dbReference>
<sequence>MIVDLIGYTDKLSGRPGDTINFKVSSQLDAPVKAQLLRSICADANPAGMGIVETNCDDLFTPQQFTAKNQPFQSGSFAKTAIPLQHHAKDNIQISVSVFPTLLTADSQTILSIGETRLDLDASGLVSFTTQQDQITCKTALTLHKWHMITAHIKVNGELRLSVRRLDNDNSETVTQQSNTASDIINLDGLVCLAAMIGAQGPSQFFNGKIEAPSISADNTAIASWNLATNMNSLKVPSALAHSDSDHSLTLVNAPTRAVCGSKWDASELNWRHKPEHYAAIHFHDDDIYDFDWETSFSFSIPDNMPSGIYVMRITCGDHEDAMPFFVCPPKGIRRAKLCVLVSTFTYAIYGNHARPDYVPAWQERIKEWGAYPHNPAAYPQYGLSTYNNHSDGAGICHASHKRPLFNLRPGYITFGAANCSGLRHFQADSHLIAWLHNQNIDYDIITDDEIDRDGLAAIAGYDAVTTGTHPEYHTSNTLDALTAYRDAGGALIYLGGNGFYWRIVRHTEDPDLLEIRRAEDGLRAWASEPGEYYNGFDGSYGGLWRRNGRPPQKLVGIGFTAQGVFEGMPYKRVCDDSTFDWVFDGIDDGPIGDFGFSGNGAAGFELDRIDTKLDEGQEITILAQSYDTRDTFMLVPEEQLTHLTNLSGGSESEAKRADMVYFKTPSGGQVFSVGSITFCGSLPWNNFDNNVSRLLRNVIDRFTGVR</sequence>
<evidence type="ECO:0000259" key="1">
    <source>
        <dbReference type="Pfam" id="PF20254"/>
    </source>
</evidence>
<name>D5BRE4_PUNMI</name>
<accession>D5BRE4</accession>
<organism evidence="2 3">
    <name type="scientific">Puniceispirillum marinum (strain IMCC1322)</name>
    <dbReference type="NCBI Taxonomy" id="488538"/>
    <lineage>
        <taxon>Bacteria</taxon>
        <taxon>Pseudomonadati</taxon>
        <taxon>Pseudomonadota</taxon>
        <taxon>Alphaproteobacteria</taxon>
        <taxon>Candidatus Puniceispirillales</taxon>
        <taxon>Candidatus Puniceispirillaceae</taxon>
        <taxon>Candidatus Puniceispirillum</taxon>
    </lineage>
</organism>
<evidence type="ECO:0000313" key="2">
    <source>
        <dbReference type="EMBL" id="ADE38841.1"/>
    </source>
</evidence>
<dbReference type="GO" id="GO:0050116">
    <property type="term" value="F:N,N-dimethylformamidase activity"/>
    <property type="evidence" value="ECO:0007669"/>
    <property type="project" value="UniProtKB-EC"/>
</dbReference>
<dbReference type="STRING" id="488538.SAR116_0598"/>
<dbReference type="AlphaFoldDB" id="D5BRE4"/>